<dbReference type="Gene3D" id="3.50.50.60">
    <property type="entry name" value="FAD/NAD(P)-binding domain"/>
    <property type="match status" value="1"/>
</dbReference>
<feature type="transmembrane region" description="Helical" evidence="2">
    <location>
        <begin position="6"/>
        <end position="27"/>
    </location>
</feature>
<dbReference type="Pfam" id="PF13738">
    <property type="entry name" value="Pyr_redox_3"/>
    <property type="match status" value="1"/>
</dbReference>
<dbReference type="PRINTS" id="PR00368">
    <property type="entry name" value="FADPNR"/>
</dbReference>
<accession>A0ABW5DRS6</accession>
<dbReference type="PANTHER" id="PTHR43539">
    <property type="entry name" value="FLAVIN-BINDING MONOOXYGENASE-LIKE PROTEIN (AFU_ORTHOLOGUE AFUA_4G09220)"/>
    <property type="match status" value="1"/>
</dbReference>
<name>A0ABW5DRS6_9PROT</name>
<keyword evidence="4" id="KW-1185">Reference proteome</keyword>
<evidence type="ECO:0000256" key="2">
    <source>
        <dbReference type="SAM" id="Phobius"/>
    </source>
</evidence>
<proteinExistence type="predicted"/>
<gene>
    <name evidence="3" type="ORF">ACFSM5_11470</name>
</gene>
<organism evidence="3 4">
    <name type="scientific">Lacibacterium aquatile</name>
    <dbReference type="NCBI Taxonomy" id="1168082"/>
    <lineage>
        <taxon>Bacteria</taxon>
        <taxon>Pseudomonadati</taxon>
        <taxon>Pseudomonadota</taxon>
        <taxon>Alphaproteobacteria</taxon>
        <taxon>Rhodospirillales</taxon>
        <taxon>Rhodospirillaceae</taxon>
    </lineage>
</organism>
<comment type="caution">
    <text evidence="3">The sequence shown here is derived from an EMBL/GenBank/DDBJ whole genome shotgun (WGS) entry which is preliminary data.</text>
</comment>
<dbReference type="PRINTS" id="PR00411">
    <property type="entry name" value="PNDRDTASEI"/>
</dbReference>
<dbReference type="RefSeq" id="WP_379876523.1">
    <property type="nucleotide sequence ID" value="NZ_JBHUIP010000011.1"/>
</dbReference>
<dbReference type="Proteomes" id="UP001597295">
    <property type="component" value="Unassembled WGS sequence"/>
</dbReference>
<keyword evidence="2" id="KW-0812">Transmembrane</keyword>
<dbReference type="InterPro" id="IPR050982">
    <property type="entry name" value="Auxin_biosynth/cation_transpt"/>
</dbReference>
<keyword evidence="1" id="KW-0560">Oxidoreductase</keyword>
<protein>
    <submittedName>
        <fullName evidence="3">NAD(P)-binding domain-containing protein</fullName>
    </submittedName>
</protein>
<dbReference type="SUPFAM" id="SSF51905">
    <property type="entry name" value="FAD/NAD(P)-binding domain"/>
    <property type="match status" value="1"/>
</dbReference>
<evidence type="ECO:0000313" key="4">
    <source>
        <dbReference type="Proteomes" id="UP001597295"/>
    </source>
</evidence>
<keyword evidence="2" id="KW-1133">Transmembrane helix</keyword>
<sequence length="462" mass="49084">MSHTNILPVAVIGAGPVGLAAVAHLIARGLPVKLYESGDKVGNHIRDWGHVRLFSPWKYNVDEIAKGMLEKAGWLAPEPEVMPTGAELIERYLKPLAAVPALAEAIETGVKVTAISRQHMDKVVTRGREDRPFVLSVQTKDGLRRDLARAVIDASGTWSSPNPLGADGTPAEGEKTFKDRIVYGIPDVLGRDRETYVGKTVLVVGAGHSAANVLLDLDRLSQKTPGTKMLWATRSRNLTRVYGGGKADKLAARGELGDRLRSEVESGSIALTPGFAVEAILGQDGRLLVRGDTDKGTVTLGPIDRIVVTTGQRPDLAFTRELRLDLDPWLESSKALGPLIDPNLHSCGSVPPHGHRELAHPETGFYTVGIKSYGRAPTFLLLTGYEQVRSVVAAIAGDLVSADDVRLILPETGVCSTKPIVVGEVASSGCCGGPAPKEVAVEACCIDDLKEKIATGNGCGCS</sequence>
<dbReference type="PANTHER" id="PTHR43539:SF78">
    <property type="entry name" value="FLAVIN-CONTAINING MONOOXYGENASE"/>
    <property type="match status" value="1"/>
</dbReference>
<evidence type="ECO:0000313" key="3">
    <source>
        <dbReference type="EMBL" id="MFD2263510.1"/>
    </source>
</evidence>
<dbReference type="EMBL" id="JBHUIP010000011">
    <property type="protein sequence ID" value="MFD2263510.1"/>
    <property type="molecule type" value="Genomic_DNA"/>
</dbReference>
<keyword evidence="2" id="KW-0472">Membrane</keyword>
<reference evidence="4" key="1">
    <citation type="journal article" date="2019" name="Int. J. Syst. Evol. Microbiol.">
        <title>The Global Catalogue of Microorganisms (GCM) 10K type strain sequencing project: providing services to taxonomists for standard genome sequencing and annotation.</title>
        <authorList>
            <consortium name="The Broad Institute Genomics Platform"/>
            <consortium name="The Broad Institute Genome Sequencing Center for Infectious Disease"/>
            <person name="Wu L."/>
            <person name="Ma J."/>
        </authorList>
    </citation>
    <scope>NUCLEOTIDE SEQUENCE [LARGE SCALE GENOMIC DNA]</scope>
    <source>
        <strain evidence="4">CGMCC 1.19062</strain>
    </source>
</reference>
<dbReference type="InterPro" id="IPR036188">
    <property type="entry name" value="FAD/NAD-bd_sf"/>
</dbReference>
<evidence type="ECO:0000256" key="1">
    <source>
        <dbReference type="ARBA" id="ARBA00023002"/>
    </source>
</evidence>